<dbReference type="Gene3D" id="3.30.70.660">
    <property type="entry name" value="Pseudouridine synthase I, catalytic domain, C-terminal subdomain"/>
    <property type="match status" value="1"/>
</dbReference>
<comment type="caution">
    <text evidence="4">Lacks conserved residue(s) required for the propagation of feature annotation.</text>
</comment>
<evidence type="ECO:0000256" key="6">
    <source>
        <dbReference type="PIRSR" id="PIRSR001430-2"/>
    </source>
</evidence>
<comment type="catalytic activity">
    <reaction evidence="4 7">
        <text>uridine(38/39/40) in tRNA = pseudouridine(38/39/40) in tRNA</text>
        <dbReference type="Rhea" id="RHEA:22376"/>
        <dbReference type="Rhea" id="RHEA-COMP:10085"/>
        <dbReference type="Rhea" id="RHEA-COMP:10087"/>
        <dbReference type="ChEBI" id="CHEBI:65314"/>
        <dbReference type="ChEBI" id="CHEBI:65315"/>
        <dbReference type="EC" id="5.4.99.12"/>
    </reaction>
</comment>
<dbReference type="PANTHER" id="PTHR11142:SF0">
    <property type="entry name" value="TRNA PSEUDOURIDINE SYNTHASE-LIKE 1"/>
    <property type="match status" value="1"/>
</dbReference>
<dbReference type="SUPFAM" id="SSF55120">
    <property type="entry name" value="Pseudouridine synthase"/>
    <property type="match status" value="1"/>
</dbReference>
<organism evidence="9 10">
    <name type="scientific">Haloplanus vescus</name>
    <dbReference type="NCBI Taxonomy" id="555874"/>
    <lineage>
        <taxon>Archaea</taxon>
        <taxon>Methanobacteriati</taxon>
        <taxon>Methanobacteriota</taxon>
        <taxon>Stenosarchaea group</taxon>
        <taxon>Halobacteria</taxon>
        <taxon>Halobacteriales</taxon>
        <taxon>Haloferacaceae</taxon>
        <taxon>Haloplanus</taxon>
    </lineage>
</organism>
<dbReference type="GO" id="GO:0160147">
    <property type="term" value="F:tRNA pseudouridine(38-40) synthase activity"/>
    <property type="evidence" value="ECO:0007669"/>
    <property type="project" value="UniProtKB-EC"/>
</dbReference>
<dbReference type="PANTHER" id="PTHR11142">
    <property type="entry name" value="PSEUDOURIDYLATE SYNTHASE"/>
    <property type="match status" value="1"/>
</dbReference>
<dbReference type="EMBL" id="FNQT01000001">
    <property type="protein sequence ID" value="SDZ93055.1"/>
    <property type="molecule type" value="Genomic_DNA"/>
</dbReference>
<feature type="domain" description="Pseudouridine synthase I TruA alpha/beta" evidence="8">
    <location>
        <begin position="132"/>
        <end position="231"/>
    </location>
</feature>
<sequence length="273" mass="29279">MAADRSMRAFRVAYDGRPYSGFQRQPDVPTVEDTLFDSLRKLGVLDGDTPTNYAAAGRTDAGVSALGQTVAFEVPDWLTPAALNGQLPGAVRAWASADVPPDFHATHDASRRTYRYHLHAPTLDDARAKAALDRLRGEGDFHNLTTDDEGTVRRLETDCVRDGDFLVLTLASDGFARHMVRRIVSLVRAVGSGASDLDRVDRVLGPEPLDGPAGVATAPATPLVLVDVTYPGVSFDPDPDAVASAREVFAERRVEGLVTARVAGEVAEGVTER</sequence>
<keyword evidence="10" id="KW-1185">Reference proteome</keyword>
<dbReference type="Gene3D" id="3.30.70.580">
    <property type="entry name" value="Pseudouridine synthase I, catalytic domain, N-terminal subdomain"/>
    <property type="match status" value="1"/>
</dbReference>
<protein>
    <recommendedName>
        <fullName evidence="4">tRNA pseudouridine synthase A</fullName>
        <ecNumber evidence="4">5.4.99.12</ecNumber>
    </recommendedName>
    <alternativeName>
        <fullName evidence="4">tRNA pseudouridine(38-40) synthase</fullName>
    </alternativeName>
    <alternativeName>
        <fullName evidence="4">tRNA pseudouridylate synthase I</fullName>
    </alternativeName>
    <alternativeName>
        <fullName evidence="4">tRNA-uridine isomerase I</fullName>
    </alternativeName>
</protein>
<evidence type="ECO:0000256" key="4">
    <source>
        <dbReference type="HAMAP-Rule" id="MF_00171"/>
    </source>
</evidence>
<evidence type="ECO:0000256" key="5">
    <source>
        <dbReference type="PIRSR" id="PIRSR001430-1"/>
    </source>
</evidence>
<dbReference type="InterPro" id="IPR020103">
    <property type="entry name" value="PsdUridine_synth_cat_dom_sf"/>
</dbReference>
<accession>A0A1H3X0T1</accession>
<keyword evidence="3 4" id="KW-0413">Isomerase</keyword>
<reference evidence="9 10" key="1">
    <citation type="submission" date="2016-10" db="EMBL/GenBank/DDBJ databases">
        <authorList>
            <person name="de Groot N.N."/>
        </authorList>
    </citation>
    <scope>NUCLEOTIDE SEQUENCE [LARGE SCALE GENOMIC DNA]</scope>
    <source>
        <strain evidence="9 10">CGMCC 1.8712</strain>
    </source>
</reference>
<comment type="function">
    <text evidence="4">Formation of pseudouridine at positions 38, 39 and 40 in the anticodon stem and loop of transfer RNAs.</text>
</comment>
<evidence type="ECO:0000256" key="7">
    <source>
        <dbReference type="RuleBase" id="RU003792"/>
    </source>
</evidence>
<evidence type="ECO:0000313" key="9">
    <source>
        <dbReference type="EMBL" id="SDZ93055.1"/>
    </source>
</evidence>
<dbReference type="EC" id="5.4.99.12" evidence="4"/>
<keyword evidence="2 4" id="KW-0819">tRNA processing</keyword>
<evidence type="ECO:0000256" key="1">
    <source>
        <dbReference type="ARBA" id="ARBA00009375"/>
    </source>
</evidence>
<dbReference type="STRING" id="555874.SAMN04488065_1285"/>
<gene>
    <name evidence="4" type="primary">truA</name>
    <name evidence="9" type="ORF">SAMN04488065_1285</name>
</gene>
<dbReference type="InterPro" id="IPR020095">
    <property type="entry name" value="PsdUridine_synth_TruA_C"/>
</dbReference>
<evidence type="ECO:0000259" key="8">
    <source>
        <dbReference type="Pfam" id="PF01416"/>
    </source>
</evidence>
<dbReference type="NCBIfam" id="NF000622">
    <property type="entry name" value="PRK00021.3-3"/>
    <property type="match status" value="1"/>
</dbReference>
<dbReference type="InterPro" id="IPR020097">
    <property type="entry name" value="PsdUridine_synth_TruA_a/b_dom"/>
</dbReference>
<comment type="similarity">
    <text evidence="1 4 7">Belongs to the tRNA pseudouridine synthase TruA family.</text>
</comment>
<evidence type="ECO:0000256" key="2">
    <source>
        <dbReference type="ARBA" id="ARBA00022694"/>
    </source>
</evidence>
<feature type="active site" description="Nucleophile" evidence="4 5">
    <location>
        <position position="60"/>
    </location>
</feature>
<feature type="binding site" evidence="4 6">
    <location>
        <position position="114"/>
    </location>
    <ligand>
        <name>substrate</name>
    </ligand>
</feature>
<dbReference type="InterPro" id="IPR020094">
    <property type="entry name" value="TruA/RsuA/RluB/E/F_N"/>
</dbReference>
<dbReference type="PIRSF" id="PIRSF001430">
    <property type="entry name" value="tRNA_psdUrid_synth"/>
    <property type="match status" value="1"/>
</dbReference>
<dbReference type="GO" id="GO:0031119">
    <property type="term" value="P:tRNA pseudouridine synthesis"/>
    <property type="evidence" value="ECO:0007669"/>
    <property type="project" value="UniProtKB-UniRule"/>
</dbReference>
<dbReference type="GO" id="GO:0003723">
    <property type="term" value="F:RNA binding"/>
    <property type="evidence" value="ECO:0007669"/>
    <property type="project" value="InterPro"/>
</dbReference>
<evidence type="ECO:0000256" key="3">
    <source>
        <dbReference type="ARBA" id="ARBA00023235"/>
    </source>
</evidence>
<proteinExistence type="inferred from homology"/>
<dbReference type="AlphaFoldDB" id="A0A1H3X0T1"/>
<dbReference type="Proteomes" id="UP000236755">
    <property type="component" value="Unassembled WGS sequence"/>
</dbReference>
<dbReference type="HAMAP" id="MF_00171">
    <property type="entry name" value="TruA"/>
    <property type="match status" value="1"/>
</dbReference>
<dbReference type="Pfam" id="PF01416">
    <property type="entry name" value="PseudoU_synth_1"/>
    <property type="match status" value="1"/>
</dbReference>
<dbReference type="InterPro" id="IPR001406">
    <property type="entry name" value="PsdUridine_synth_TruA"/>
</dbReference>
<name>A0A1H3X0T1_9EURY</name>
<evidence type="ECO:0000313" key="10">
    <source>
        <dbReference type="Proteomes" id="UP000236755"/>
    </source>
</evidence>